<keyword evidence="7" id="KW-1185">Reference proteome</keyword>
<keyword evidence="2" id="KW-0547">Nucleotide-binding</keyword>
<evidence type="ECO:0000256" key="3">
    <source>
        <dbReference type="ARBA" id="ARBA00023118"/>
    </source>
</evidence>
<dbReference type="GO" id="GO:0051607">
    <property type="term" value="P:defense response to virus"/>
    <property type="evidence" value="ECO:0007669"/>
    <property type="project" value="UniProtKB-KW"/>
</dbReference>
<dbReference type="InterPro" id="IPR043128">
    <property type="entry name" value="Rev_trsase/Diguanyl_cyclase"/>
</dbReference>
<dbReference type="GO" id="GO:0000166">
    <property type="term" value="F:nucleotide binding"/>
    <property type="evidence" value="ECO:0007669"/>
    <property type="project" value="UniProtKB-KW"/>
</dbReference>
<feature type="domain" description="Csm1 subunit" evidence="4">
    <location>
        <begin position="226"/>
        <end position="308"/>
    </location>
</feature>
<evidence type="ECO:0000256" key="2">
    <source>
        <dbReference type="ARBA" id="ARBA00022741"/>
    </source>
</evidence>
<gene>
    <name evidence="6" type="ORF">M23134_04926</name>
</gene>
<proteinExistence type="predicted"/>
<dbReference type="EMBL" id="AAWS01000044">
    <property type="protein sequence ID" value="EAY25752.1"/>
    <property type="molecule type" value="Genomic_DNA"/>
</dbReference>
<evidence type="ECO:0000313" key="6">
    <source>
        <dbReference type="EMBL" id="EAY25752.1"/>
    </source>
</evidence>
<protein>
    <submittedName>
        <fullName evidence="6">Crispr-associated protein, Csm1 family, putative</fullName>
    </submittedName>
</protein>
<sequence length="854" mass="97681">MINQERCKAYLKALFSFKEGTLPQALEAALETSEPLINKARELLGANSNGGVADQPLVAILSRVFGQDEKNDYKYFFQPCSLSVMPEVDGSVQPVSVFPEKTHGNLPVPNNAKSVEKGLQNALNELSKATKKDLSAFSYAAYHLLHKYLTRSASADSPDNDVSVFDHQRILAAVVNCLSHGQTNLAQPKFTEPPEFVLLKGDISGIQKFIYHHMDLTQVGGSNDLSKKLRGRSFYVTLLTNFLAERFLEHLELTEANLIYSTGGQFMILAPAYVQVEKHLDDFAEKLNRDLRKKLGNGFNFLLGYVRAGAHLFEDTGKYFTALEKEMSQQKANVLKSSLKEVMKVQDTVDEFLEDVWLGNNIPYSECLVELTLKKKLDKGQQVRVTRKTAKNGRVQTHETSASIAQIVDGSIGEEHNRVDRRLVIDLLVYNKLYFMPSTRKYTQDSSTEVDSPYTPEDYHKLKDDIQVLLNDYADAIESATVISLNKTNIEDFFDLKAPCPVYHKFYFLGSESRQFFEKDEPLLALYDNKPGDVMHFDGLQMLNYTERRGKQGAKKYKYLEYPMLGAMRLDVDYLGSIFAFGLESNSKEENKPNDRKSFTRLATLSREFHLFFAGYFNVLVNKYQLYTTYSGGDDAFVVGSWYNLMHFAQELHQQFKDFTCHNPYVTFSAGLFFCDVKHPVGRFAYQAEDLEKRAKNFQHIERKKDPKTGDVTEKVLAEKGAISVFDHTLSWEHYECMLGFGDTLLKHVNNDQLSRSLVHRLIRLIKSNTRRNGSVDVLRIYRNTAKLHYLFARYGFKEEHIKKATDGLAHEVVKVILRDFKNPFAFKDYLIPTSYVLWKTRKINELNKGKPHE</sequence>
<dbReference type="OrthoDB" id="9768769at2"/>
<dbReference type="PANTHER" id="PTHR36528">
    <property type="entry name" value="CRISPR SYSTEM SINGLE-STRAND-SPECIFIC DEOXYRIBONUCLEASE CAS10/CSM1 (SUBTYPE III-A)"/>
    <property type="match status" value="1"/>
</dbReference>
<keyword evidence="3" id="KW-0051">Antiviral defense</keyword>
<dbReference type="Pfam" id="PF22335">
    <property type="entry name" value="Cas10-Cmr2_palm2"/>
    <property type="match status" value="1"/>
</dbReference>
<keyword evidence="1" id="KW-0808">Transferase</keyword>
<dbReference type="InterPro" id="IPR052117">
    <property type="entry name" value="Cas10/Csm1_subtype-III-A"/>
</dbReference>
<dbReference type="Pfam" id="PF18211">
    <property type="entry name" value="Csm1_B"/>
    <property type="match status" value="1"/>
</dbReference>
<evidence type="ECO:0000313" key="7">
    <source>
        <dbReference type="Proteomes" id="UP000004095"/>
    </source>
</evidence>
<dbReference type="AlphaFoldDB" id="A1ZV96"/>
<dbReference type="Gene3D" id="3.30.70.270">
    <property type="match status" value="1"/>
</dbReference>
<dbReference type="eggNOG" id="COG1353">
    <property type="taxonomic scope" value="Bacteria"/>
</dbReference>
<dbReference type="InterPro" id="IPR054767">
    <property type="entry name" value="Cas10-Cmr2_palm2"/>
</dbReference>
<evidence type="ECO:0000259" key="4">
    <source>
        <dbReference type="Pfam" id="PF18211"/>
    </source>
</evidence>
<name>A1ZV96_MICM2</name>
<reference evidence="6 7" key="1">
    <citation type="submission" date="2007-01" db="EMBL/GenBank/DDBJ databases">
        <authorList>
            <person name="Haygood M."/>
            <person name="Podell S."/>
            <person name="Anderson C."/>
            <person name="Hopkinson B."/>
            <person name="Roe K."/>
            <person name="Barbeau K."/>
            <person name="Gaasterland T."/>
            <person name="Ferriera S."/>
            <person name="Johnson J."/>
            <person name="Kravitz S."/>
            <person name="Beeson K."/>
            <person name="Sutton G."/>
            <person name="Rogers Y.-H."/>
            <person name="Friedman R."/>
            <person name="Frazier M."/>
            <person name="Venter J.C."/>
        </authorList>
    </citation>
    <scope>NUCLEOTIDE SEQUENCE [LARGE SCALE GENOMIC DNA]</scope>
    <source>
        <strain evidence="6 7">ATCC 23134</strain>
    </source>
</reference>
<dbReference type="PANTHER" id="PTHR36528:SF1">
    <property type="entry name" value="CRISPR SYSTEM SINGLE-STRAND-SPECIFIC DEOXYRIBONUCLEASE CAS10_CSM1 (SUBTYPE III-A)"/>
    <property type="match status" value="1"/>
</dbReference>
<dbReference type="GO" id="GO:0016740">
    <property type="term" value="F:transferase activity"/>
    <property type="evidence" value="ECO:0007669"/>
    <property type="project" value="UniProtKB-KW"/>
</dbReference>
<accession>A1ZV96</accession>
<dbReference type="InterPro" id="IPR041062">
    <property type="entry name" value="Csm1_B"/>
</dbReference>
<dbReference type="InterPro" id="IPR013408">
    <property type="entry name" value="Cas10/Csm1"/>
</dbReference>
<organism evidence="6 7">
    <name type="scientific">Microscilla marina ATCC 23134</name>
    <dbReference type="NCBI Taxonomy" id="313606"/>
    <lineage>
        <taxon>Bacteria</taxon>
        <taxon>Pseudomonadati</taxon>
        <taxon>Bacteroidota</taxon>
        <taxon>Cytophagia</taxon>
        <taxon>Cytophagales</taxon>
        <taxon>Microscillaceae</taxon>
        <taxon>Microscilla</taxon>
    </lineage>
</organism>
<comment type="caution">
    <text evidence="6">The sequence shown here is derived from an EMBL/GenBank/DDBJ whole genome shotgun (WGS) entry which is preliminary data.</text>
</comment>
<dbReference type="NCBIfam" id="TIGR02578">
    <property type="entry name" value="cas_TM1811_Csm1"/>
    <property type="match status" value="1"/>
</dbReference>
<evidence type="ECO:0000259" key="5">
    <source>
        <dbReference type="Pfam" id="PF22335"/>
    </source>
</evidence>
<dbReference type="RefSeq" id="WP_002702323.1">
    <property type="nucleotide sequence ID" value="NZ_AAWS01000044.1"/>
</dbReference>
<dbReference type="Proteomes" id="UP000004095">
    <property type="component" value="Unassembled WGS sequence"/>
</dbReference>
<feature type="domain" description="Cas10/Cmr2 second palm" evidence="5">
    <location>
        <begin position="565"/>
        <end position="698"/>
    </location>
</feature>
<evidence type="ECO:0000256" key="1">
    <source>
        <dbReference type="ARBA" id="ARBA00022679"/>
    </source>
</evidence>